<dbReference type="AlphaFoldDB" id="A0AAW5AJZ2"/>
<dbReference type="EMBL" id="JAKKDL010000004">
    <property type="protein sequence ID" value="MCF7529644.1"/>
    <property type="molecule type" value="Genomic_DNA"/>
</dbReference>
<sequence>MLKSGLFAVLLMVSGSVFAGCGDSKIYLYHLQNNQIVSQGYGESAECANMYSHSMNWSYQSKGKQYLATRGGAMEEEPGYWVNNKKADFRNKIIRGKKMECFIFGKQELLCAKADW</sequence>
<evidence type="ECO:0000313" key="3">
    <source>
        <dbReference type="EMBL" id="MCF7529644.1"/>
    </source>
</evidence>
<dbReference type="EMBL" id="JAKKDL010000001">
    <property type="protein sequence ID" value="MCF7528786.1"/>
    <property type="molecule type" value="Genomic_DNA"/>
</dbReference>
<accession>A0AAW5AJZ2</accession>
<dbReference type="Proteomes" id="UP001201397">
    <property type="component" value="Unassembled WGS sequence"/>
</dbReference>
<dbReference type="PROSITE" id="PS51257">
    <property type="entry name" value="PROKAR_LIPOPROTEIN"/>
    <property type="match status" value="1"/>
</dbReference>
<protein>
    <recommendedName>
        <fullName evidence="5">Lipoprotein</fullName>
    </recommendedName>
</protein>
<name>A0AAW5AJZ2_9NEIS</name>
<evidence type="ECO:0000313" key="2">
    <source>
        <dbReference type="EMBL" id="MCF7528786.1"/>
    </source>
</evidence>
<reference evidence="2" key="1">
    <citation type="submission" date="2022-01" db="EMBL/GenBank/DDBJ databases">
        <title>Neisseria sp. ZJ104.</title>
        <authorList>
            <person name="Yang C."/>
        </authorList>
    </citation>
    <scope>NUCLEOTIDE SEQUENCE</scope>
    <source>
        <strain evidence="2">ZJ104</strain>
    </source>
</reference>
<keyword evidence="1" id="KW-0732">Signal</keyword>
<dbReference type="RefSeq" id="WP_237092155.1">
    <property type="nucleotide sequence ID" value="NZ_JAKKDL010000001.1"/>
</dbReference>
<gene>
    <name evidence="2" type="ORF">L4H06_00830</name>
    <name evidence="3" type="ORF">L4H06_05345</name>
</gene>
<evidence type="ECO:0008006" key="5">
    <source>
        <dbReference type="Google" id="ProtNLM"/>
    </source>
</evidence>
<feature type="signal peptide" evidence="1">
    <location>
        <begin position="1"/>
        <end position="19"/>
    </location>
</feature>
<evidence type="ECO:0000256" key="1">
    <source>
        <dbReference type="SAM" id="SignalP"/>
    </source>
</evidence>
<proteinExistence type="predicted"/>
<feature type="chain" id="PRO_5043296253" description="Lipoprotein" evidence="1">
    <location>
        <begin position="20"/>
        <end position="116"/>
    </location>
</feature>
<evidence type="ECO:0000313" key="4">
    <source>
        <dbReference type="Proteomes" id="UP001201397"/>
    </source>
</evidence>
<organism evidence="2 4">
    <name type="scientific">Neisseria lisongii</name>
    <dbReference type="NCBI Taxonomy" id="2912188"/>
    <lineage>
        <taxon>Bacteria</taxon>
        <taxon>Pseudomonadati</taxon>
        <taxon>Pseudomonadota</taxon>
        <taxon>Betaproteobacteria</taxon>
        <taxon>Neisseriales</taxon>
        <taxon>Neisseriaceae</taxon>
        <taxon>Neisseria</taxon>
    </lineage>
</organism>
<comment type="caution">
    <text evidence="2">The sequence shown here is derived from an EMBL/GenBank/DDBJ whole genome shotgun (WGS) entry which is preliminary data.</text>
</comment>